<proteinExistence type="predicted"/>
<reference evidence="2 3" key="1">
    <citation type="submission" date="2019-02" db="EMBL/GenBank/DDBJ databases">
        <authorList>
            <consortium name="Pathogen Informatics"/>
        </authorList>
    </citation>
    <scope>NUCLEOTIDE SEQUENCE [LARGE SCALE GENOMIC DNA]</scope>
    <source>
        <strain evidence="2 3">3012STDY6756504</strain>
    </source>
</reference>
<evidence type="ECO:0000313" key="3">
    <source>
        <dbReference type="Proteomes" id="UP000290439"/>
    </source>
</evidence>
<name>A0A4U8W9K1_9NOCA</name>
<organism evidence="2 3">
    <name type="scientific">Nocardia cyriacigeorgica</name>
    <dbReference type="NCBI Taxonomy" id="135487"/>
    <lineage>
        <taxon>Bacteria</taxon>
        <taxon>Bacillati</taxon>
        <taxon>Actinomycetota</taxon>
        <taxon>Actinomycetes</taxon>
        <taxon>Mycobacteriales</taxon>
        <taxon>Nocardiaceae</taxon>
        <taxon>Nocardia</taxon>
    </lineage>
</organism>
<feature type="transmembrane region" description="Helical" evidence="1">
    <location>
        <begin position="16"/>
        <end position="37"/>
    </location>
</feature>
<dbReference type="EMBL" id="LR215973">
    <property type="protein sequence ID" value="VFB01850.1"/>
    <property type="molecule type" value="Genomic_DNA"/>
</dbReference>
<dbReference type="RefSeq" id="WP_130919196.1">
    <property type="nucleotide sequence ID" value="NZ_JADLPI010000005.1"/>
</dbReference>
<protein>
    <submittedName>
        <fullName evidence="2">Uncharacterized protein</fullName>
    </submittedName>
</protein>
<accession>A0A4U8W9K1</accession>
<keyword evidence="1" id="KW-1133">Transmembrane helix</keyword>
<sequence>MLDRDSTPEVLRPVGAYLYAMTSGAGQVSAAVGGFTLPRRPSSSLDHALVGELDWISETFGNAVRHCLSRADIAFREAVEGTNAHDVADILGAAAVRRHGPA</sequence>
<gene>
    <name evidence="2" type="ORF">NCTC10797_05680</name>
</gene>
<dbReference type="AlphaFoldDB" id="A0A4U8W9K1"/>
<evidence type="ECO:0000313" key="2">
    <source>
        <dbReference type="EMBL" id="VFB01850.1"/>
    </source>
</evidence>
<keyword evidence="1" id="KW-0472">Membrane</keyword>
<dbReference type="Proteomes" id="UP000290439">
    <property type="component" value="Chromosome"/>
</dbReference>
<keyword evidence="1" id="KW-0812">Transmembrane</keyword>
<evidence type="ECO:0000256" key="1">
    <source>
        <dbReference type="SAM" id="Phobius"/>
    </source>
</evidence>